<dbReference type="InterPro" id="IPR005821">
    <property type="entry name" value="Ion_trans_dom"/>
</dbReference>
<evidence type="ECO:0000256" key="4">
    <source>
        <dbReference type="ARBA" id="ARBA00022538"/>
    </source>
</evidence>
<dbReference type="InterPro" id="IPR050818">
    <property type="entry name" value="KCNH_animal-type"/>
</dbReference>
<evidence type="ECO:0000256" key="16">
    <source>
        <dbReference type="SAM" id="Phobius"/>
    </source>
</evidence>
<dbReference type="InterPro" id="IPR014710">
    <property type="entry name" value="RmlC-like_jellyroll"/>
</dbReference>
<keyword evidence="2" id="KW-0813">Transport</keyword>
<evidence type="ECO:0000256" key="5">
    <source>
        <dbReference type="ARBA" id="ARBA00022692"/>
    </source>
</evidence>
<keyword evidence="5 16" id="KW-0812">Transmembrane</keyword>
<dbReference type="Gene3D" id="3.40.50.10140">
    <property type="entry name" value="Toll/interleukin-1 receptor homology (TIR) domain"/>
    <property type="match status" value="1"/>
</dbReference>
<feature type="domain" description="Cyclic nucleotide-binding" evidence="17">
    <location>
        <begin position="382"/>
        <end position="446"/>
    </location>
</feature>
<evidence type="ECO:0000259" key="18">
    <source>
        <dbReference type="PROSITE" id="PS50104"/>
    </source>
</evidence>
<feature type="compositionally biased region" description="Low complexity" evidence="15">
    <location>
        <begin position="603"/>
        <end position="613"/>
    </location>
</feature>
<feature type="region of interest" description="Disordered" evidence="15">
    <location>
        <begin position="594"/>
        <end position="647"/>
    </location>
</feature>
<evidence type="ECO:0000259" key="17">
    <source>
        <dbReference type="PROSITE" id="PS50042"/>
    </source>
</evidence>
<feature type="compositionally biased region" description="Basic residues" evidence="15">
    <location>
        <begin position="1477"/>
        <end position="1491"/>
    </location>
</feature>
<dbReference type="PRINTS" id="PR01463">
    <property type="entry name" value="EAGCHANLFMLY"/>
</dbReference>
<dbReference type="Pfam" id="PF00520">
    <property type="entry name" value="Ion_trans"/>
    <property type="match status" value="1"/>
</dbReference>
<evidence type="ECO:0000256" key="2">
    <source>
        <dbReference type="ARBA" id="ARBA00022448"/>
    </source>
</evidence>
<accession>A0A9P0NFI3</accession>
<dbReference type="PROSITE" id="PS50042">
    <property type="entry name" value="CNMP_BINDING_3"/>
    <property type="match status" value="1"/>
</dbReference>
<feature type="domain" description="TIR" evidence="18">
    <location>
        <begin position="1199"/>
        <end position="1331"/>
    </location>
</feature>
<dbReference type="SUPFAM" id="SSF47986">
    <property type="entry name" value="DEATH domain"/>
    <property type="match status" value="1"/>
</dbReference>
<feature type="region of interest" description="Disordered" evidence="15">
    <location>
        <begin position="915"/>
        <end position="937"/>
    </location>
</feature>
<dbReference type="InterPro" id="IPR035897">
    <property type="entry name" value="Toll_tir_struct_dom_sf"/>
</dbReference>
<feature type="transmembrane region" description="Helical" evidence="16">
    <location>
        <begin position="251"/>
        <end position="273"/>
    </location>
</feature>
<dbReference type="SMART" id="SM00255">
    <property type="entry name" value="TIR"/>
    <property type="match status" value="1"/>
</dbReference>
<dbReference type="SMART" id="SM00100">
    <property type="entry name" value="cNMP"/>
    <property type="match status" value="1"/>
</dbReference>
<dbReference type="GO" id="GO:0005249">
    <property type="term" value="F:voltage-gated potassium channel activity"/>
    <property type="evidence" value="ECO:0007669"/>
    <property type="project" value="InterPro"/>
</dbReference>
<evidence type="ECO:0000256" key="7">
    <source>
        <dbReference type="ARBA" id="ARBA00022882"/>
    </source>
</evidence>
<organism evidence="19 20">
    <name type="scientific">Chironomus riparius</name>
    <dbReference type="NCBI Taxonomy" id="315576"/>
    <lineage>
        <taxon>Eukaryota</taxon>
        <taxon>Metazoa</taxon>
        <taxon>Ecdysozoa</taxon>
        <taxon>Arthropoda</taxon>
        <taxon>Hexapoda</taxon>
        <taxon>Insecta</taxon>
        <taxon>Pterygota</taxon>
        <taxon>Neoptera</taxon>
        <taxon>Endopterygota</taxon>
        <taxon>Diptera</taxon>
        <taxon>Nematocera</taxon>
        <taxon>Chironomoidea</taxon>
        <taxon>Chironomidae</taxon>
        <taxon>Chironominae</taxon>
        <taxon>Chironomus</taxon>
    </lineage>
</organism>
<keyword evidence="6" id="KW-0631">Potassium channel</keyword>
<dbReference type="EMBL" id="OU895877">
    <property type="protein sequence ID" value="CAH1712670.1"/>
    <property type="molecule type" value="Genomic_DNA"/>
</dbReference>
<evidence type="ECO:0000256" key="10">
    <source>
        <dbReference type="ARBA" id="ARBA00023065"/>
    </source>
</evidence>
<gene>
    <name evidence="19" type="ORF">CHIRRI_LOCUS2632</name>
</gene>
<protein>
    <submittedName>
        <fullName evidence="19">Uncharacterized protein</fullName>
    </submittedName>
</protein>
<keyword evidence="7" id="KW-0851">Voltage-gated channel</keyword>
<feature type="compositionally biased region" description="Basic residues" evidence="15">
    <location>
        <begin position="919"/>
        <end position="931"/>
    </location>
</feature>
<feature type="transmembrane region" description="Helical" evidence="16">
    <location>
        <begin position="189"/>
        <end position="215"/>
    </location>
</feature>
<dbReference type="GO" id="GO:0005886">
    <property type="term" value="C:plasma membrane"/>
    <property type="evidence" value="ECO:0007669"/>
    <property type="project" value="UniProtKB-SubCell"/>
</dbReference>
<dbReference type="Gene3D" id="2.60.120.10">
    <property type="entry name" value="Jelly Rolls"/>
    <property type="match status" value="1"/>
</dbReference>
<feature type="compositionally biased region" description="Basic and acidic residues" evidence="15">
    <location>
        <begin position="633"/>
        <end position="647"/>
    </location>
</feature>
<dbReference type="FunFam" id="2.60.120.10:FF:000097">
    <property type="entry name" value="Eag-like K[+] channel, isoform B"/>
    <property type="match status" value="1"/>
</dbReference>
<dbReference type="InterPro" id="IPR003967">
    <property type="entry name" value="K_chnl_volt-dep_ERG"/>
</dbReference>
<dbReference type="GO" id="GO:0007165">
    <property type="term" value="P:signal transduction"/>
    <property type="evidence" value="ECO:0007669"/>
    <property type="project" value="InterPro"/>
</dbReference>
<evidence type="ECO:0000256" key="8">
    <source>
        <dbReference type="ARBA" id="ARBA00022958"/>
    </source>
</evidence>
<dbReference type="CDD" id="cd00038">
    <property type="entry name" value="CAP_ED"/>
    <property type="match status" value="1"/>
</dbReference>
<keyword evidence="3" id="KW-1003">Cell membrane</keyword>
<dbReference type="InterPro" id="IPR018490">
    <property type="entry name" value="cNMP-bd_dom_sf"/>
</dbReference>
<evidence type="ECO:0000313" key="20">
    <source>
        <dbReference type="Proteomes" id="UP001153620"/>
    </source>
</evidence>
<evidence type="ECO:0000256" key="3">
    <source>
        <dbReference type="ARBA" id="ARBA00022475"/>
    </source>
</evidence>
<evidence type="ECO:0000256" key="13">
    <source>
        <dbReference type="ARBA" id="ARBA00023303"/>
    </source>
</evidence>
<feature type="compositionally biased region" description="Polar residues" evidence="15">
    <location>
        <begin position="553"/>
        <end position="566"/>
    </location>
</feature>
<keyword evidence="12" id="KW-0325">Glycoprotein</keyword>
<evidence type="ECO:0000256" key="14">
    <source>
        <dbReference type="ARBA" id="ARBA00034430"/>
    </source>
</evidence>
<dbReference type="PRINTS" id="PR01470">
    <property type="entry name" value="ERGCHANNEL"/>
</dbReference>
<keyword evidence="20" id="KW-1185">Reference proteome</keyword>
<dbReference type="Gene3D" id="1.10.1200.260">
    <property type="match status" value="1"/>
</dbReference>
<dbReference type="Gene3D" id="1.10.533.10">
    <property type="entry name" value="Death Domain, Fas"/>
    <property type="match status" value="1"/>
</dbReference>
<dbReference type="SUPFAM" id="SSF52200">
    <property type="entry name" value="Toll/Interleukin receptor TIR domain"/>
    <property type="match status" value="1"/>
</dbReference>
<keyword evidence="13" id="KW-0407">Ion channel</keyword>
<reference evidence="19" key="1">
    <citation type="submission" date="2022-01" db="EMBL/GenBank/DDBJ databases">
        <authorList>
            <person name="King R."/>
        </authorList>
    </citation>
    <scope>NUCLEOTIDE SEQUENCE</scope>
</reference>
<feature type="region of interest" description="Disordered" evidence="15">
    <location>
        <begin position="547"/>
        <end position="569"/>
    </location>
</feature>
<keyword evidence="8" id="KW-0630">Potassium</keyword>
<name>A0A9P0NFI3_9DIPT</name>
<dbReference type="GO" id="GO:0034702">
    <property type="term" value="C:monoatomic ion channel complex"/>
    <property type="evidence" value="ECO:0007669"/>
    <property type="project" value="UniProtKB-KW"/>
</dbReference>
<evidence type="ECO:0000256" key="6">
    <source>
        <dbReference type="ARBA" id="ARBA00022826"/>
    </source>
</evidence>
<evidence type="ECO:0000256" key="11">
    <source>
        <dbReference type="ARBA" id="ARBA00023136"/>
    </source>
</evidence>
<evidence type="ECO:0000256" key="12">
    <source>
        <dbReference type="ARBA" id="ARBA00023180"/>
    </source>
</evidence>
<dbReference type="Proteomes" id="UP001153620">
    <property type="component" value="Chromosome 1"/>
</dbReference>
<keyword evidence="9 16" id="KW-1133">Transmembrane helix</keyword>
<dbReference type="SUPFAM" id="SSF81324">
    <property type="entry name" value="Voltage-gated potassium channels"/>
    <property type="match status" value="1"/>
</dbReference>
<comment type="subcellular location">
    <subcellularLocation>
        <location evidence="1">Cell membrane</location>
        <topology evidence="1">Multi-pass membrane protein</topology>
    </subcellularLocation>
</comment>
<dbReference type="InterPro" id="IPR011029">
    <property type="entry name" value="DEATH-like_dom_sf"/>
</dbReference>
<keyword evidence="4" id="KW-0633">Potassium transport</keyword>
<evidence type="ECO:0000313" key="19">
    <source>
        <dbReference type="EMBL" id="CAH1712670.1"/>
    </source>
</evidence>
<dbReference type="PROSITE" id="PS50104">
    <property type="entry name" value="TIR"/>
    <property type="match status" value="1"/>
</dbReference>
<dbReference type="InterPro" id="IPR003938">
    <property type="entry name" value="K_chnl_volt-dep_EAG/ELK/ERG"/>
</dbReference>
<dbReference type="GO" id="GO:0042391">
    <property type="term" value="P:regulation of membrane potential"/>
    <property type="evidence" value="ECO:0007669"/>
    <property type="project" value="TreeGrafter"/>
</dbReference>
<proteinExistence type="predicted"/>
<dbReference type="Gene3D" id="1.10.287.70">
    <property type="match status" value="1"/>
</dbReference>
<dbReference type="PANTHER" id="PTHR10217:SF637">
    <property type="entry name" value="EAG-LIKE K[+] CHANNEL, ISOFORM A"/>
    <property type="match status" value="1"/>
</dbReference>
<comment type="catalytic activity">
    <reaction evidence="14">
        <text>K(+)(in) = K(+)(out)</text>
        <dbReference type="Rhea" id="RHEA:29463"/>
        <dbReference type="ChEBI" id="CHEBI:29103"/>
    </reaction>
</comment>
<sequence>MGRRRSRAVLYQLSGHYKPEKIKTKLKLNNNLLHTTIEPLPEYKTQSLKKSRFILSHYGVFKGFWDWLILVSTFYVAFVVPYNAAFVQTDRATMASDVVVEALFIVDIILNFRTTFVSSKGEVVSDSKLICLNYLRGWFVVDFLAAIPFDHLYASNLLSGEESHIHLVKLTRLLRLARLLQKMDRYSQYTAMILTLLMVCFSLVAHWLACIWYVVAEKERLYGDQEFDVGWINSLAERFKIPVSNITQGEAYITALYFTFSSLTSVGFGNVSANTSYEKIFCVIMMLIGALMHAVVFGNVTAIIQRMYARRSQYHSKWRDLKDFVALHQMPNELKQRMQDYFQTVWSMNHGIDINETLKEFPEELRGDVSMHLHREILQLPIFEAASQGCLKLLSLHIKTNFCAPGEFLIHKGDALAYIYYICNGSMEVMQNNMVVAILGKGDLVGCDISINMMHNGQTGNSGGGNQDLILKSSSDVKALTYCDLKCIHISGLIEVLRLYPEYQQEFANDIQHDLTYNLREGYEAETESENNGPCLALPSISEDDENIAEDGISNNSSPRHPSITRSPIHGVSVASPARHTKLLQKRQTLIALKEKSTKSRGSSVNNSPVSVKSNKKSIENNISDDENEEEAPMIKDEKPNTHHRSSMERLDTQVSTLHQDVATLSIEVRNAIQALQEMAYTTLTHIDNHPARSIPNLQNGINNSHMVFEYMTRSSSQPAELWHRSNQQIKSISDLYSQSVYQSSSHIVNHKSTQTETTYDYDFLENLVLTNSQLVLNILSVNTPVNLMGNDMKPVNCLSILTPIPEAISNEPSCSNLHDLSTHKDNNSNLVLMEHPQEQSWRIYENDEDNSKSTDALLEMKENTDDTDEDEATTNYTNNINFSIIKENSSYKLSKSSSNCSVSRASGDITEKYQHPQHQNHHHHHHHHHQQQQQQPIVLIRSRSGNKTGSKIYEPISSESLTDSLGYMDDFDESCALITSENDKRKRQAFSASNEIIPKRNSLGVNKAPQIHRFSAGDADKLEKGMFFNMEPRESNEFIEPRVNFEDIPISALRQKSRGKLSVLLNPEKVLVNEDGLYRDWRGIFGLSGMNQSEYTVISQIDDKMGKLLDLWNKKIDENNSQVTLSQLQQCFGIIDRYDVFDDTLSLFVEDSQAHLTKLRSKRLNEDTTKFEIIKGQPDNDIITIKDVEFSEKGLPLPNYDAFVIYNDKDIEFATELIERLENNGYNLCAKDRDLLPGLSFESDAILSLLSQRCNHLILIVSKAFLMSPMQIFITNYAQALGIEQGRRKIIPCVLEPDCNLPQMLRYCFRLDYFRNNKLFNFWDKLDTSLRVNSKEIKAVNNIDKHSIDKITTTNLIDKPTNQKELVYNFSERPVTPEKSSKKLIPVQEVVPQQKIMPPPRKLRSSASMMSLEEKPNGLYYQNNQSHSTYELNGESSMEMTQSTKLKRKKWYSMFMPKEMKVKSNEVEINDETEKKKHKRHWFKSKKKQKEKLAMLAET</sequence>
<feature type="region of interest" description="Disordered" evidence="15">
    <location>
        <begin position="1469"/>
        <end position="1500"/>
    </location>
</feature>
<keyword evidence="11 16" id="KW-0472">Membrane</keyword>
<evidence type="ECO:0000256" key="15">
    <source>
        <dbReference type="SAM" id="MobiDB-lite"/>
    </source>
</evidence>
<feature type="transmembrane region" description="Helical" evidence="16">
    <location>
        <begin position="59"/>
        <end position="80"/>
    </location>
</feature>
<dbReference type="Pfam" id="PF13676">
    <property type="entry name" value="TIR_2"/>
    <property type="match status" value="1"/>
</dbReference>
<reference evidence="19" key="2">
    <citation type="submission" date="2022-10" db="EMBL/GenBank/DDBJ databases">
        <authorList>
            <consortium name="ENA_rothamsted_submissions"/>
            <consortium name="culmorum"/>
            <person name="King R."/>
        </authorList>
    </citation>
    <scope>NUCLEOTIDE SEQUENCE</scope>
</reference>
<dbReference type="SUPFAM" id="SSF51206">
    <property type="entry name" value="cAMP-binding domain-like"/>
    <property type="match status" value="1"/>
</dbReference>
<dbReference type="InterPro" id="IPR000595">
    <property type="entry name" value="cNMP-bd_dom"/>
</dbReference>
<dbReference type="PANTHER" id="PTHR10217">
    <property type="entry name" value="VOLTAGE AND LIGAND GATED POTASSIUM CHANNEL"/>
    <property type="match status" value="1"/>
</dbReference>
<dbReference type="InterPro" id="IPR000157">
    <property type="entry name" value="TIR_dom"/>
</dbReference>
<dbReference type="FunFam" id="1.10.1200.260:FF:000002">
    <property type="entry name" value="Potassium voltage-gated channel subfamily H member 8"/>
    <property type="match status" value="1"/>
</dbReference>
<feature type="compositionally biased region" description="Acidic residues" evidence="15">
    <location>
        <begin position="623"/>
        <end position="632"/>
    </location>
</feature>
<evidence type="ECO:0000256" key="1">
    <source>
        <dbReference type="ARBA" id="ARBA00004651"/>
    </source>
</evidence>
<evidence type="ECO:0000256" key="9">
    <source>
        <dbReference type="ARBA" id="ARBA00022989"/>
    </source>
</evidence>
<dbReference type="OrthoDB" id="7791299at2759"/>
<keyword evidence="10" id="KW-0406">Ion transport</keyword>
<feature type="transmembrane region" description="Helical" evidence="16">
    <location>
        <begin position="280"/>
        <end position="304"/>
    </location>
</feature>
<dbReference type="FunFam" id="1.10.287.70:FF:000145">
    <property type="entry name" value="Eag-like K[+] channel, isoform B"/>
    <property type="match status" value="1"/>
</dbReference>